<evidence type="ECO:0000313" key="3">
    <source>
        <dbReference type="Proteomes" id="UP000053477"/>
    </source>
</evidence>
<reference evidence="2 3" key="1">
    <citation type="submission" date="2015-04" db="EMBL/GenBank/DDBJ databases">
        <title>Complete genome sequence of Schizopora paradoxa KUC8140, a cosmopolitan wood degrader in East Asia.</title>
        <authorList>
            <consortium name="DOE Joint Genome Institute"/>
            <person name="Min B."/>
            <person name="Park H."/>
            <person name="Jang Y."/>
            <person name="Kim J.-J."/>
            <person name="Kim K.H."/>
            <person name="Pangilinan J."/>
            <person name="Lipzen A."/>
            <person name="Riley R."/>
            <person name="Grigoriev I.V."/>
            <person name="Spatafora J.W."/>
            <person name="Choi I.-G."/>
        </authorList>
    </citation>
    <scope>NUCLEOTIDE SEQUENCE [LARGE SCALE GENOMIC DNA]</scope>
    <source>
        <strain evidence="2 3">KUC8140</strain>
    </source>
</reference>
<sequence>MLFRSLVALALTSVAVAVALPQSSICLASIGSVCQIGATSGIECCEPSISRCVFTGGNPLFGVEHLGWRETGQLLWPQLLTFGCIFEIILHCAKISLHQEVEVTTLGMPRRSLLPYYQAKALFLAWPFDPHRAHVRLKSLLQKTPMVRDQDFPNRDHQCQDDIEVVLHD</sequence>
<dbReference type="Proteomes" id="UP000053477">
    <property type="component" value="Unassembled WGS sequence"/>
</dbReference>
<name>A0A0H2R7F8_9AGAM</name>
<dbReference type="AlphaFoldDB" id="A0A0H2R7F8"/>
<keyword evidence="3" id="KW-1185">Reference proteome</keyword>
<feature type="chain" id="PRO_5005201332" description="Hydrophobin" evidence="1">
    <location>
        <begin position="18"/>
        <end position="169"/>
    </location>
</feature>
<evidence type="ECO:0008006" key="4">
    <source>
        <dbReference type="Google" id="ProtNLM"/>
    </source>
</evidence>
<protein>
    <recommendedName>
        <fullName evidence="4">Hydrophobin</fullName>
    </recommendedName>
</protein>
<keyword evidence="1" id="KW-0732">Signal</keyword>
<organism evidence="2 3">
    <name type="scientific">Schizopora paradoxa</name>
    <dbReference type="NCBI Taxonomy" id="27342"/>
    <lineage>
        <taxon>Eukaryota</taxon>
        <taxon>Fungi</taxon>
        <taxon>Dikarya</taxon>
        <taxon>Basidiomycota</taxon>
        <taxon>Agaricomycotina</taxon>
        <taxon>Agaricomycetes</taxon>
        <taxon>Hymenochaetales</taxon>
        <taxon>Schizoporaceae</taxon>
        <taxon>Schizopora</taxon>
    </lineage>
</organism>
<evidence type="ECO:0000256" key="1">
    <source>
        <dbReference type="SAM" id="SignalP"/>
    </source>
</evidence>
<gene>
    <name evidence="2" type="ORF">SCHPADRAFT_894373</name>
</gene>
<proteinExistence type="predicted"/>
<evidence type="ECO:0000313" key="2">
    <source>
        <dbReference type="EMBL" id="KLO07799.1"/>
    </source>
</evidence>
<dbReference type="InParanoid" id="A0A0H2R7F8"/>
<accession>A0A0H2R7F8</accession>
<dbReference type="EMBL" id="KQ086120">
    <property type="protein sequence ID" value="KLO07799.1"/>
    <property type="molecule type" value="Genomic_DNA"/>
</dbReference>
<feature type="signal peptide" evidence="1">
    <location>
        <begin position="1"/>
        <end position="17"/>
    </location>
</feature>